<sequence>MFDKSEIVIIDERLYHLGIKKGDLAQNIFIVGDPARAIRVSKEFDTVDREISNREYLTFTGTYKGIPVSVIGTGIGTDNVEIALVEAFIEHEFNFESKTRNTNCEPMTLIRLGTSGGVQSDIAPGSQAIGSYALGLDNTGIYFEEPSNDPVIERIEESAKKILNKSIPSSSRFKGKLIPYASKASIEVTNALENQALKNGVEYEVGITSSSPGFYGPSSRYIEGLKNTFPDIKGSLSKINIDGLRVLNMEMESSLFFHLCSQMGYRAGTICTVISGPTTSAAVIDYDKAIGNTIRVGLKAMKELYESS</sequence>
<reference evidence="2 3" key="1">
    <citation type="journal article" date="2015" name="Genome Announc.">
        <title>Genome Sequence of 'Candidatus Thioglobus singularis' Strain PS1, a Mixotroph from the SUP05 Clade of Marine Gammaproteobacteria.</title>
        <authorList>
            <person name="Marshall K.T."/>
            <person name="Morris R.M."/>
        </authorList>
    </citation>
    <scope>NUCLEOTIDE SEQUENCE [LARGE SCALE GENOMIC DNA]</scope>
    <source>
        <strain evidence="2 3">PS1</strain>
    </source>
</reference>
<evidence type="ECO:0000313" key="3">
    <source>
        <dbReference type="Proteomes" id="UP000068905"/>
    </source>
</evidence>
<dbReference type="GO" id="GO:0006218">
    <property type="term" value="P:uridine catabolic process"/>
    <property type="evidence" value="ECO:0007669"/>
    <property type="project" value="TreeGrafter"/>
</dbReference>
<dbReference type="Pfam" id="PF01048">
    <property type="entry name" value="PNP_UDP_1"/>
    <property type="match status" value="1"/>
</dbReference>
<dbReference type="STRING" id="1125411.W908_04850"/>
<dbReference type="PANTHER" id="PTHR43691">
    <property type="entry name" value="URIDINE PHOSPHORYLASE"/>
    <property type="match status" value="1"/>
</dbReference>
<dbReference type="PANTHER" id="PTHR43691:SF15">
    <property type="entry name" value="PHOSPHORYLASE, PUTATIVE-RELATED"/>
    <property type="match status" value="1"/>
</dbReference>
<feature type="domain" description="Nucleoside phosphorylase" evidence="1">
    <location>
        <begin position="29"/>
        <end position="275"/>
    </location>
</feature>
<name>A0A0M4LRC1_9GAMM</name>
<keyword evidence="3" id="KW-1185">Reference proteome</keyword>
<protein>
    <recommendedName>
        <fullName evidence="1">Nucleoside phosphorylase domain-containing protein</fullName>
    </recommendedName>
</protein>
<dbReference type="InterPro" id="IPR035994">
    <property type="entry name" value="Nucleoside_phosphorylase_sf"/>
</dbReference>
<dbReference type="SUPFAM" id="SSF53167">
    <property type="entry name" value="Purine and uridine phosphorylases"/>
    <property type="match status" value="1"/>
</dbReference>
<dbReference type="GO" id="GO:0004850">
    <property type="term" value="F:uridine phosphorylase activity"/>
    <property type="evidence" value="ECO:0007669"/>
    <property type="project" value="TreeGrafter"/>
</dbReference>
<gene>
    <name evidence="2" type="ORF">W908_04850</name>
</gene>
<dbReference type="KEGG" id="tsn:W908_04850"/>
<dbReference type="GO" id="GO:0005829">
    <property type="term" value="C:cytosol"/>
    <property type="evidence" value="ECO:0007669"/>
    <property type="project" value="TreeGrafter"/>
</dbReference>
<dbReference type="InterPro" id="IPR000845">
    <property type="entry name" value="Nucleoside_phosphorylase_d"/>
</dbReference>
<dbReference type="AlphaFoldDB" id="A0A0M4LRC1"/>
<proteinExistence type="predicted"/>
<accession>A0A0M4LRC1</accession>
<dbReference type="Proteomes" id="UP000068905">
    <property type="component" value="Chromosome"/>
</dbReference>
<dbReference type="EMBL" id="CP006911">
    <property type="protein sequence ID" value="ALE02709.1"/>
    <property type="molecule type" value="Genomic_DNA"/>
</dbReference>
<organism evidence="2 3">
    <name type="scientific">Candidatus Pseudothioglobus singularis PS1</name>
    <dbReference type="NCBI Taxonomy" id="1125411"/>
    <lineage>
        <taxon>Bacteria</taxon>
        <taxon>Pseudomonadati</taxon>
        <taxon>Pseudomonadota</taxon>
        <taxon>Gammaproteobacteria</taxon>
        <taxon>Candidatus Pseudothioglobaceae</taxon>
        <taxon>Candidatus Pseudothioglobus</taxon>
    </lineage>
</organism>
<dbReference type="RefSeq" id="WP_053820153.1">
    <property type="nucleotide sequence ID" value="NZ_CP006911.1"/>
</dbReference>
<evidence type="ECO:0000313" key="2">
    <source>
        <dbReference type="EMBL" id="ALE02709.1"/>
    </source>
</evidence>
<dbReference type="Gene3D" id="3.40.50.1580">
    <property type="entry name" value="Nucleoside phosphorylase domain"/>
    <property type="match status" value="1"/>
</dbReference>
<evidence type="ECO:0000259" key="1">
    <source>
        <dbReference type="Pfam" id="PF01048"/>
    </source>
</evidence>
<dbReference type="CDD" id="cd00436">
    <property type="entry name" value="UP_TbUP-like"/>
    <property type="match status" value="1"/>
</dbReference>
<dbReference type="OrthoDB" id="5296640at2"/>